<organism evidence="7 8">
    <name type="scientific">Ilex paraguariensis</name>
    <name type="common">yerba mate</name>
    <dbReference type="NCBI Taxonomy" id="185542"/>
    <lineage>
        <taxon>Eukaryota</taxon>
        <taxon>Viridiplantae</taxon>
        <taxon>Streptophyta</taxon>
        <taxon>Embryophyta</taxon>
        <taxon>Tracheophyta</taxon>
        <taxon>Spermatophyta</taxon>
        <taxon>Magnoliopsida</taxon>
        <taxon>eudicotyledons</taxon>
        <taxon>Gunneridae</taxon>
        <taxon>Pentapetalae</taxon>
        <taxon>asterids</taxon>
        <taxon>campanulids</taxon>
        <taxon>Aquifoliales</taxon>
        <taxon>Aquifoliaceae</taxon>
        <taxon>Ilex</taxon>
    </lineage>
</organism>
<feature type="transmembrane region" description="Helical" evidence="5">
    <location>
        <begin position="21"/>
        <end position="45"/>
    </location>
</feature>
<dbReference type="InterPro" id="IPR039421">
    <property type="entry name" value="Type_1_exporter"/>
</dbReference>
<dbReference type="PANTHER" id="PTHR24222:SF63">
    <property type="entry name" value="ATP BINDING CASSETTE SUBFAMILY B"/>
    <property type="match status" value="1"/>
</dbReference>
<dbReference type="SUPFAM" id="SSF90123">
    <property type="entry name" value="ABC transporter transmembrane region"/>
    <property type="match status" value="1"/>
</dbReference>
<dbReference type="InterPro" id="IPR011527">
    <property type="entry name" value="ABC1_TM_dom"/>
</dbReference>
<evidence type="ECO:0000256" key="4">
    <source>
        <dbReference type="ARBA" id="ARBA00023136"/>
    </source>
</evidence>
<evidence type="ECO:0000313" key="8">
    <source>
        <dbReference type="Proteomes" id="UP001642360"/>
    </source>
</evidence>
<keyword evidence="2 5" id="KW-0812">Transmembrane</keyword>
<feature type="transmembrane region" description="Helical" evidence="5">
    <location>
        <begin position="227"/>
        <end position="248"/>
    </location>
</feature>
<dbReference type="PANTHER" id="PTHR24222">
    <property type="entry name" value="ABC TRANSPORTER B FAMILY"/>
    <property type="match status" value="1"/>
</dbReference>
<feature type="transmembrane region" description="Helical" evidence="5">
    <location>
        <begin position="173"/>
        <end position="196"/>
    </location>
</feature>
<evidence type="ECO:0000256" key="3">
    <source>
        <dbReference type="ARBA" id="ARBA00022989"/>
    </source>
</evidence>
<dbReference type="CDD" id="cd18577">
    <property type="entry name" value="ABC_6TM_Pgp_ABCB1_D1_like"/>
    <property type="match status" value="1"/>
</dbReference>
<evidence type="ECO:0000256" key="5">
    <source>
        <dbReference type="SAM" id="Phobius"/>
    </source>
</evidence>
<name>A0ABC8URC6_9AQUA</name>
<dbReference type="AlphaFoldDB" id="A0ABC8URC6"/>
<reference evidence="7 8" key="1">
    <citation type="submission" date="2024-02" db="EMBL/GenBank/DDBJ databases">
        <authorList>
            <person name="Vignale AGUSTIN F."/>
            <person name="Sosa J E."/>
            <person name="Modenutti C."/>
        </authorList>
    </citation>
    <scope>NUCLEOTIDE SEQUENCE [LARGE SCALE GENOMIC DNA]</scope>
</reference>
<feature type="transmembrane region" description="Helical" evidence="5">
    <location>
        <begin position="72"/>
        <end position="93"/>
    </location>
</feature>
<dbReference type="Gene3D" id="1.20.1560.10">
    <property type="entry name" value="ABC transporter type 1, transmembrane domain"/>
    <property type="match status" value="1"/>
</dbReference>
<comment type="caution">
    <text evidence="7">The sequence shown here is derived from an EMBL/GenBank/DDBJ whole genome shotgun (WGS) entry which is preliminary data.</text>
</comment>
<dbReference type="GO" id="GO:0016020">
    <property type="term" value="C:membrane"/>
    <property type="evidence" value="ECO:0007669"/>
    <property type="project" value="UniProtKB-SubCell"/>
</dbReference>
<feature type="domain" description="ABC transmembrane type-1" evidence="6">
    <location>
        <begin position="25"/>
        <end position="226"/>
    </location>
</feature>
<dbReference type="PROSITE" id="PS50929">
    <property type="entry name" value="ABC_TM1F"/>
    <property type="match status" value="1"/>
</dbReference>
<keyword evidence="3 5" id="KW-1133">Transmembrane helix</keyword>
<sequence length="251" mass="27559">MENTNTVSYYKLFSFADSVDHVLMLVGTITAVASGLCMPFSAVIFGELVDSFGEATDTTKVSHAVSKVSIKYVYLALGYGVASFSQVFCWMVTGERQAARIRRLYLKAILRQDIGFFDKGTNTGEIIQRMSDDTVIIQDAIGEKVGKAIQLASTFLGGFIIAFTKGWQLTLVMLSSIPPLVISAAAMTILMAKLIARGQIAYLQAATVVEQTIGSIRTVGATAQEKVLTFHFSFLFCVFLHFVFQNYVHDR</sequence>
<evidence type="ECO:0000313" key="7">
    <source>
        <dbReference type="EMBL" id="CAK9183539.1"/>
    </source>
</evidence>
<proteinExistence type="predicted"/>
<comment type="subcellular location">
    <subcellularLocation>
        <location evidence="1">Membrane</location>
        <topology evidence="1">Multi-pass membrane protein</topology>
    </subcellularLocation>
</comment>
<gene>
    <name evidence="7" type="ORF">ILEXP_LOCUS53807</name>
</gene>
<protein>
    <recommendedName>
        <fullName evidence="6">ABC transmembrane type-1 domain-containing protein</fullName>
    </recommendedName>
</protein>
<dbReference type="Proteomes" id="UP001642360">
    <property type="component" value="Unassembled WGS sequence"/>
</dbReference>
<evidence type="ECO:0000256" key="1">
    <source>
        <dbReference type="ARBA" id="ARBA00004141"/>
    </source>
</evidence>
<evidence type="ECO:0000256" key="2">
    <source>
        <dbReference type="ARBA" id="ARBA00022692"/>
    </source>
</evidence>
<dbReference type="EMBL" id="CAUOFW020008669">
    <property type="protein sequence ID" value="CAK9183539.1"/>
    <property type="molecule type" value="Genomic_DNA"/>
</dbReference>
<keyword evidence="4 5" id="KW-0472">Membrane</keyword>
<accession>A0ABC8URC6</accession>
<keyword evidence="8" id="KW-1185">Reference proteome</keyword>
<dbReference type="InterPro" id="IPR036640">
    <property type="entry name" value="ABC1_TM_sf"/>
</dbReference>
<dbReference type="Pfam" id="PF00664">
    <property type="entry name" value="ABC_membrane"/>
    <property type="match status" value="1"/>
</dbReference>
<evidence type="ECO:0000259" key="6">
    <source>
        <dbReference type="PROSITE" id="PS50929"/>
    </source>
</evidence>